<evidence type="ECO:0000313" key="4">
    <source>
        <dbReference type="EMBL" id="MDN3492543.1"/>
    </source>
</evidence>
<feature type="domain" description="DUF7507" evidence="3">
    <location>
        <begin position="1615"/>
        <end position="1712"/>
    </location>
</feature>
<accession>A0ABT7ZU65</accession>
<dbReference type="PANTHER" id="PTHR34819:SF3">
    <property type="entry name" value="CELL SURFACE PROTEIN"/>
    <property type="match status" value="1"/>
</dbReference>
<dbReference type="EMBL" id="JASDDK010000002">
    <property type="protein sequence ID" value="MDN3492543.1"/>
    <property type="molecule type" value="Genomic_DNA"/>
</dbReference>
<dbReference type="Proteomes" id="UP001231197">
    <property type="component" value="Unassembled WGS sequence"/>
</dbReference>
<dbReference type="InterPro" id="IPR051172">
    <property type="entry name" value="Chlamydia_OmcB"/>
</dbReference>
<comment type="caution">
    <text evidence="4">The sequence shown here is derived from an EMBL/GenBank/DDBJ whole genome shotgun (WGS) entry which is preliminary data.</text>
</comment>
<feature type="compositionally biased region" description="Polar residues" evidence="1">
    <location>
        <begin position="673"/>
        <end position="693"/>
    </location>
</feature>
<sequence>MKISTRFSKNNNLTRLFCITLTFVMLSMLESFGQNIPASNLNSNGNNPCYNCVPTNWADTGGTPDMSNAILAAAGTVGGGSDGWNFSPSNQLPLPPNNHALWISLRDIGGTEESVTTTMTNLTVGATYEIILYWFAPITRGVGQPGGNSFYAGTYIEDFEYQVEGSSRQFIFVNSPDRNQWNTTAVRFMATATDMDFTFYPGTDAAPRGTGVGSRFVYETVQLSITLDAINTAPVADDNSDVTPFNTSTTFNVTNTDTDIDGNIVDASVDLDVSTPGIQNTILTAQGTWSVDTNGDVTFTPVNGFTGTATLLYTVKDDYSVDSIPVPATSNQATLSVTVDVDPCLDGAIVGTVTANDPDADGINNICDVDDDNDGILDIDECGGGITILNSSTLSSGAGGDISSFSSTFTPVTGNNRALILVLGSEYSPADAGLTENATVSFGGIQMQQLGIKYGVKTAGDNNYIAVYALYESDIIAAANTNIIVNAVGINQSFAAYVMTAENTEITDTISPVFFDIGLIGSDDTNVNYSAPTVNYIASDNLFMFANSGSTGATYTFDQGTEITEIGVSGSSLGGMNYTSNITQSIALSGTISATRRSSGVVFKLRPSVGNSCSDSDNDGIVDRLDLDSDNDGIYDIVESGNGALDTNSNGFIDSGDTGDLNDADGNGANDTSELTSPIDTLSDGSFDFQNTDSDGDGCSDANEAYNDANADGGDGGQFGFGDPVTINITNGLVSDTEVDYTIGTNAAVTDATGVSVCDCGITDIAYSNETTCNNNGTPSDTTDDTFTADIAITFSNQPSTGTLNLTGDVIGTYTISVSSLTSPYTFSNVVLPANGNAISLTATFSDELTCTLENTNVLIAPFECSDDACDDVIPLGSPTAQIDAADITLDITGTGGASSAILNSISIAGEPNPFTELYIPSRMYYQFANPGASNQYIDDMSTTGANITNGATVFDAELLAAFTDRDLTHYLATDNQITNTDNVILRYDAPISAASNRYVAVTERNGNNRVRLQALDALGNLMGTAREINPSNYFDTTVSAVPSTGGASQNIYMAVYPLTSFVTSGSEIYGFILTQSGAAGNDGGDGKVFVMFDSAFLTPPPTINPLTNVVQPTCPSNEGSITVDATNNGGGTIEYSLTSLSGTNEVTWQTSNVFNNLPPDEYTVVVRYQAAPDCIAISANPVTLIEACCNITGISALNIDQCNDNGTPAILTDDTFTADITVTFISAPASGTLNLSGDGTTSVSVTGLTSPYTFVDVVLPANGNSINLIATFSGQAGCPFTNSNVFTAPSECSDDGCFDSIPEGSPTAQITSSDVTIDVTGAGGASSAILNSITIAGEPNSFTGFYIPSQVNYQFANPGASNQFVDDMSLVGTNITDGPIVFDPELLETFSDRDLTHYLAADNQITNTDYVQIRYDAPISAASNRYVAVTERDGNNRVRVQALDATGNVVGTAIEVNPGNYFNTTVPAIPSTGGAAQDIGMAVYPLTSFLNSGSEIYGFRVTQSGASGGDGADGKVFVMYDPAFLTPPPTIASTTSVVQPTCPSNEGSITIDAIDNGGGAIEYSINGAAGPWQTSNVFNSLLPDTYTPAVRYELTPECLAVSINPITLNTANCPSISLIKSITNNTALGASGILDDELTYTFTVTNTGNETLSNIIVNDPIVGTVLCVATTLLPGTSTTCEATYTVLQSDIDAGGIENTANVRAEAPGGNASDPNDDIVDVSDTGTTADGSIVADPETVETDDIDSVNGDNNDADPTNDVTPFSIVQNPSIEAEKTVAITNDIAPVGASLGDTMTYIITVTNTGDVTLDNVAIVDTLTDTDGNPLVLTTGPTFDAANSDNIEGILLVGESASYTATYVIAQEAVDAGGFENSVVASGDSPADTTVNDTSDDGDDTDGNTEDDPTETIIAENPSIEAEKTVAITNDIAPVGASLGDTMTYIITVTNTGDVTLDNVAIVDTLTDTDGNPLVLTTGPTFDAANSDNIEGILLVGESASYTATYVIAQEAVDAGGFENSVVASGDSPADTTVNDTSDDGDDTDGNTEDDPTETSLVPDPKISLIKTALPLEDTNGDGIVGGIDDIIMYAFTVENIGNLTLTNIVVEDDLLGVDLIGGSIAQLNPGESDSTTFTATYVITQADVDLGSVTNTASVSSELSDGDLNDPTDDITDISDDPNDTTNIDDNGDGDPDDPTVTPVTSVFDLAITKTVDETNPIVGNQVTFIIEVANIGNVTATNISIDEQIPSGYRFISALITEGIYSELNGEWIISQLNPDQVEILEITVEVLGFGEYLNTAYIQEFDGGDDIDSSNNEANATVEPVCLTIYNEFSPDGDGVNETFVIDCIEQYANNNLEVYNRWGNIVYSVKRYNNDWDGTSNGRAVINQSDELPVGTYYYVLDLGDGSEPRVGWLYINRNN</sequence>
<dbReference type="InterPro" id="IPR013783">
    <property type="entry name" value="Ig-like_fold"/>
</dbReference>
<dbReference type="NCBIfam" id="TIGR01451">
    <property type="entry name" value="B_ant_repeat"/>
    <property type="match status" value="4"/>
</dbReference>
<dbReference type="Pfam" id="PF17963">
    <property type="entry name" value="Big_9"/>
    <property type="match status" value="1"/>
</dbReference>
<feature type="compositionally biased region" description="Low complexity" evidence="1">
    <location>
        <begin position="656"/>
        <end position="672"/>
    </location>
</feature>
<dbReference type="Pfam" id="PF01345">
    <property type="entry name" value="DUF11"/>
    <property type="match status" value="1"/>
</dbReference>
<reference evidence="4 5" key="1">
    <citation type="journal article" date="2023" name="Int. J. Syst. Evol. Microbiol.">
        <title>Winogradskyella bathintestinalis sp. nov., isolated from the intestine of the deep-sea loosejaw dragonfish, Malacosteus niger.</title>
        <authorList>
            <person name="Uniacke-Lowe S."/>
            <person name="Johnson C.N."/>
            <person name="Stanton C."/>
            <person name="Hill C."/>
            <person name="Ross P."/>
        </authorList>
    </citation>
    <scope>NUCLEOTIDE SEQUENCE [LARGE SCALE GENOMIC DNA]</scope>
    <source>
        <strain evidence="4 5">APC 3343</strain>
    </source>
</reference>
<dbReference type="Pfam" id="PF24346">
    <property type="entry name" value="DUF7507"/>
    <property type="match status" value="4"/>
</dbReference>
<dbReference type="InterPro" id="IPR001434">
    <property type="entry name" value="OmcB-like_DUF11"/>
</dbReference>
<dbReference type="InterPro" id="IPR026341">
    <property type="entry name" value="T9SS_type_B"/>
</dbReference>
<proteinExistence type="predicted"/>
<feature type="domain" description="DUF7507" evidence="3">
    <location>
        <begin position="1912"/>
        <end position="2031"/>
    </location>
</feature>
<gene>
    <name evidence="4" type="ORF">QMA06_07415</name>
</gene>
<keyword evidence="5" id="KW-1185">Reference proteome</keyword>
<feature type="compositionally biased region" description="Acidic residues" evidence="1">
    <location>
        <begin position="2032"/>
        <end position="2048"/>
    </location>
</feature>
<feature type="domain" description="DUF11" evidence="2">
    <location>
        <begin position="2201"/>
        <end position="2316"/>
    </location>
</feature>
<feature type="compositionally biased region" description="Acidic residues" evidence="1">
    <location>
        <begin position="2156"/>
        <end position="2175"/>
    </location>
</feature>
<feature type="region of interest" description="Disordered" evidence="1">
    <location>
        <begin position="656"/>
        <end position="715"/>
    </location>
</feature>
<feature type="domain" description="DUF7507" evidence="3">
    <location>
        <begin position="1769"/>
        <end position="1888"/>
    </location>
</feature>
<feature type="domain" description="DUF7507" evidence="3">
    <location>
        <begin position="2056"/>
        <end position="2158"/>
    </location>
</feature>
<dbReference type="PANTHER" id="PTHR34819">
    <property type="entry name" value="LARGE CYSTEINE-RICH PERIPLASMIC PROTEIN OMCB"/>
    <property type="match status" value="1"/>
</dbReference>
<feature type="region of interest" description="Disordered" evidence="1">
    <location>
        <begin position="1872"/>
        <end position="1906"/>
    </location>
</feature>
<feature type="region of interest" description="Disordered" evidence="1">
    <location>
        <begin position="2151"/>
        <end position="2192"/>
    </location>
</feature>
<evidence type="ECO:0000256" key="1">
    <source>
        <dbReference type="SAM" id="MobiDB-lite"/>
    </source>
</evidence>
<dbReference type="InterPro" id="IPR055354">
    <property type="entry name" value="DUF7507"/>
</dbReference>
<feature type="compositionally biased region" description="Polar residues" evidence="1">
    <location>
        <begin position="1749"/>
        <end position="1762"/>
    </location>
</feature>
<name>A0ABT7ZU65_9FLAO</name>
<dbReference type="InterPro" id="IPR047589">
    <property type="entry name" value="DUF11_rpt"/>
</dbReference>
<dbReference type="NCBIfam" id="TIGR04131">
    <property type="entry name" value="Bac_Flav_CTERM"/>
    <property type="match status" value="1"/>
</dbReference>
<dbReference type="Gene3D" id="2.60.40.10">
    <property type="entry name" value="Immunoglobulins"/>
    <property type="match status" value="1"/>
</dbReference>
<feature type="region of interest" description="Disordered" evidence="1">
    <location>
        <begin position="2015"/>
        <end position="2054"/>
    </location>
</feature>
<dbReference type="RefSeq" id="WP_290206235.1">
    <property type="nucleotide sequence ID" value="NZ_JASDDK010000002.1"/>
</dbReference>
<evidence type="ECO:0000259" key="3">
    <source>
        <dbReference type="Pfam" id="PF24346"/>
    </source>
</evidence>
<evidence type="ECO:0000259" key="2">
    <source>
        <dbReference type="Pfam" id="PF01345"/>
    </source>
</evidence>
<dbReference type="Pfam" id="PF13585">
    <property type="entry name" value="CHU_C"/>
    <property type="match status" value="1"/>
</dbReference>
<feature type="compositionally biased region" description="Acidic residues" evidence="1">
    <location>
        <begin position="1889"/>
        <end position="1905"/>
    </location>
</feature>
<feature type="compositionally biased region" description="Low complexity" evidence="1">
    <location>
        <begin position="701"/>
        <end position="712"/>
    </location>
</feature>
<protein>
    <submittedName>
        <fullName evidence="4">Gliding motility-associated C-terminal domain-containing protein</fullName>
    </submittedName>
</protein>
<feature type="region of interest" description="Disordered" evidence="1">
    <location>
        <begin position="1742"/>
        <end position="1762"/>
    </location>
</feature>
<evidence type="ECO:0000313" key="5">
    <source>
        <dbReference type="Proteomes" id="UP001231197"/>
    </source>
</evidence>
<organism evidence="4 5">
    <name type="scientific">Winogradskyella bathintestinalis</name>
    <dbReference type="NCBI Taxonomy" id="3035208"/>
    <lineage>
        <taxon>Bacteria</taxon>
        <taxon>Pseudomonadati</taxon>
        <taxon>Bacteroidota</taxon>
        <taxon>Flavobacteriia</taxon>
        <taxon>Flavobacteriales</taxon>
        <taxon>Flavobacteriaceae</taxon>
        <taxon>Winogradskyella</taxon>
    </lineage>
</organism>